<gene>
    <name evidence="1" type="ORF">D9757_005887</name>
</gene>
<name>A0A8H5HNG5_9AGAR</name>
<dbReference type="AlphaFoldDB" id="A0A8H5HNG5"/>
<evidence type="ECO:0000313" key="2">
    <source>
        <dbReference type="Proteomes" id="UP000518752"/>
    </source>
</evidence>
<organism evidence="1 2">
    <name type="scientific">Collybiopsis confluens</name>
    <dbReference type="NCBI Taxonomy" id="2823264"/>
    <lineage>
        <taxon>Eukaryota</taxon>
        <taxon>Fungi</taxon>
        <taxon>Dikarya</taxon>
        <taxon>Basidiomycota</taxon>
        <taxon>Agaricomycotina</taxon>
        <taxon>Agaricomycetes</taxon>
        <taxon>Agaricomycetidae</taxon>
        <taxon>Agaricales</taxon>
        <taxon>Marasmiineae</taxon>
        <taxon>Omphalotaceae</taxon>
        <taxon>Collybiopsis</taxon>
    </lineage>
</organism>
<evidence type="ECO:0000313" key="1">
    <source>
        <dbReference type="EMBL" id="KAF5386545.1"/>
    </source>
</evidence>
<dbReference type="EMBL" id="JAACJN010000035">
    <property type="protein sequence ID" value="KAF5386545.1"/>
    <property type="molecule type" value="Genomic_DNA"/>
</dbReference>
<dbReference type="Proteomes" id="UP000518752">
    <property type="component" value="Unassembled WGS sequence"/>
</dbReference>
<proteinExistence type="predicted"/>
<keyword evidence="2" id="KW-1185">Reference proteome</keyword>
<sequence>MMIFKAHEITTLRVRPSFYISIPGKTLKKGQPIKLLTADSNFPSLKLPPLGIRTPSLVTENYTIGQEVLVRRIVKILPTPEWSDWVAGKIIVAGVWKGNLAIEGEVFGVEIQHSGRKCVVHHHFGEMWPAQEQVPPSEVFVQRFLEQQKISCRVYARFDSVWVATKLLIGQDVRVRKLLKGGAPTPQWSDWKFGKVTGRARNIEQREIAYDVYSVEIKESGSARSAVSVFSDHLCEIWDAEDEIPSSEFMTKRFLAYYNIVADINLTPKRRSRRYQETFF</sequence>
<reference evidence="1 2" key="1">
    <citation type="journal article" date="2020" name="ISME J.">
        <title>Uncovering the hidden diversity of litter-decomposition mechanisms in mushroom-forming fungi.</title>
        <authorList>
            <person name="Floudas D."/>
            <person name="Bentzer J."/>
            <person name="Ahren D."/>
            <person name="Johansson T."/>
            <person name="Persson P."/>
            <person name="Tunlid A."/>
        </authorList>
    </citation>
    <scope>NUCLEOTIDE SEQUENCE [LARGE SCALE GENOMIC DNA]</scope>
    <source>
        <strain evidence="1 2">CBS 406.79</strain>
    </source>
</reference>
<accession>A0A8H5HNG5</accession>
<protein>
    <submittedName>
        <fullName evidence="1">Uncharacterized protein</fullName>
    </submittedName>
</protein>
<comment type="caution">
    <text evidence="1">The sequence shown here is derived from an EMBL/GenBank/DDBJ whole genome shotgun (WGS) entry which is preliminary data.</text>
</comment>